<dbReference type="EMBL" id="QXQA01000006">
    <property type="protein sequence ID" value="RIX52839.1"/>
    <property type="molecule type" value="Genomic_DNA"/>
</dbReference>
<dbReference type="PANTHER" id="PTHR48106:SF13">
    <property type="entry name" value="QUINONE OXIDOREDUCTASE-RELATED"/>
    <property type="match status" value="1"/>
</dbReference>
<dbReference type="SMART" id="SM00829">
    <property type="entry name" value="PKS_ER"/>
    <property type="match status" value="1"/>
</dbReference>
<keyword evidence="1" id="KW-0521">NADP</keyword>
<dbReference type="Proteomes" id="UP000266482">
    <property type="component" value="Unassembled WGS sequence"/>
</dbReference>
<dbReference type="PANTHER" id="PTHR48106">
    <property type="entry name" value="QUINONE OXIDOREDUCTASE PIG3-RELATED"/>
    <property type="match status" value="1"/>
</dbReference>
<dbReference type="GO" id="GO:0070402">
    <property type="term" value="F:NADPH binding"/>
    <property type="evidence" value="ECO:0007669"/>
    <property type="project" value="TreeGrafter"/>
</dbReference>
<evidence type="ECO:0000313" key="5">
    <source>
        <dbReference type="Proteomes" id="UP000266482"/>
    </source>
</evidence>
<organism evidence="4 5">
    <name type="scientific">Paenibacillus nanensis</name>
    <dbReference type="NCBI Taxonomy" id="393251"/>
    <lineage>
        <taxon>Bacteria</taxon>
        <taxon>Bacillati</taxon>
        <taxon>Bacillota</taxon>
        <taxon>Bacilli</taxon>
        <taxon>Bacillales</taxon>
        <taxon>Paenibacillaceae</taxon>
        <taxon>Paenibacillus</taxon>
    </lineage>
</organism>
<evidence type="ECO:0000313" key="4">
    <source>
        <dbReference type="EMBL" id="RIX52839.1"/>
    </source>
</evidence>
<dbReference type="GO" id="GO:0003960">
    <property type="term" value="F:quinone reductase (NADPH) activity"/>
    <property type="evidence" value="ECO:0007669"/>
    <property type="project" value="TreeGrafter"/>
</dbReference>
<reference evidence="4 5" key="1">
    <citation type="submission" date="2018-09" db="EMBL/GenBank/DDBJ databases">
        <title>Paenibacillus aracenensis nov. sp. isolated from a cave in southern Spain.</title>
        <authorList>
            <person name="Jurado V."/>
            <person name="Gutierrez-Patricio S."/>
            <person name="Gonzalez-Pimentel J.L."/>
            <person name="Miller A.Z."/>
            <person name="Laiz L."/>
            <person name="Saiz-Jimenez C."/>
        </authorList>
    </citation>
    <scope>NUCLEOTIDE SEQUENCE [LARGE SCALE GENOMIC DNA]</scope>
    <source>
        <strain evidence="4 5">DSM 22867</strain>
    </source>
</reference>
<keyword evidence="2" id="KW-0560">Oxidoreductase</keyword>
<accession>A0A3A1UWD1</accession>
<dbReference type="Gene3D" id="3.90.180.10">
    <property type="entry name" value="Medium-chain alcohol dehydrogenases, catalytic domain"/>
    <property type="match status" value="1"/>
</dbReference>
<dbReference type="AlphaFoldDB" id="A0A3A1UWD1"/>
<dbReference type="Gene3D" id="3.40.50.720">
    <property type="entry name" value="NAD(P)-binding Rossmann-like Domain"/>
    <property type="match status" value="1"/>
</dbReference>
<dbReference type="InterPro" id="IPR036291">
    <property type="entry name" value="NAD(P)-bd_dom_sf"/>
</dbReference>
<dbReference type="SUPFAM" id="SSF51735">
    <property type="entry name" value="NAD(P)-binding Rossmann-fold domains"/>
    <property type="match status" value="1"/>
</dbReference>
<dbReference type="SUPFAM" id="SSF50129">
    <property type="entry name" value="GroES-like"/>
    <property type="match status" value="1"/>
</dbReference>
<gene>
    <name evidence="4" type="ORF">D3P08_12030</name>
</gene>
<protein>
    <submittedName>
        <fullName evidence="4">Quinone oxidoreductase</fullName>
    </submittedName>
</protein>
<dbReference type="InterPro" id="IPR013149">
    <property type="entry name" value="ADH-like_C"/>
</dbReference>
<dbReference type="InterPro" id="IPR020843">
    <property type="entry name" value="ER"/>
</dbReference>
<name>A0A3A1UWD1_9BACL</name>
<sequence length="327" mass="34853">MKAIVVESLGPSKNLKYRDVEIPVMGPKQVLIRVKTTSVNFADIKARRGNKGQGNVPFIPGLEAAGVIEQAGADVTSLHKGQRVIAFPHNGSYAEYIVADENLTFAIPNGIDFDIAGACGIVSFLSYSLLAELARIQEGETVLIHAASGGVGTTAIQLAKTLGAGLVVGTVGSEAKKAAAIRVGADHVFCYEEENFSEKVNEITNGKGVNIILDSVGGEVTEQSMTCLARYGRLVIFGNASGKYGQLQTSDLHASCRSVLGFSLGTTRKERPEQLKGIAEKVLRLLENRSLQIDIGATFPLKDASLAHDWVESRKSTGKVVLKVENE</sequence>
<dbReference type="Pfam" id="PF00107">
    <property type="entry name" value="ADH_zinc_N"/>
    <property type="match status" value="1"/>
</dbReference>
<dbReference type="RefSeq" id="WP_119600047.1">
    <property type="nucleotide sequence ID" value="NZ_QXQA01000006.1"/>
</dbReference>
<dbReference type="InterPro" id="IPR002364">
    <property type="entry name" value="Quin_OxRdtase/zeta-crystal_CS"/>
</dbReference>
<proteinExistence type="predicted"/>
<dbReference type="GO" id="GO:0035925">
    <property type="term" value="F:mRNA 3'-UTR AU-rich region binding"/>
    <property type="evidence" value="ECO:0007669"/>
    <property type="project" value="TreeGrafter"/>
</dbReference>
<dbReference type="Pfam" id="PF08240">
    <property type="entry name" value="ADH_N"/>
    <property type="match status" value="1"/>
</dbReference>
<feature type="domain" description="Enoyl reductase (ER)" evidence="3">
    <location>
        <begin position="10"/>
        <end position="322"/>
    </location>
</feature>
<comment type="caution">
    <text evidence="4">The sequence shown here is derived from an EMBL/GenBank/DDBJ whole genome shotgun (WGS) entry which is preliminary data.</text>
</comment>
<dbReference type="PROSITE" id="PS01162">
    <property type="entry name" value="QOR_ZETA_CRYSTAL"/>
    <property type="match status" value="1"/>
</dbReference>
<dbReference type="InterPro" id="IPR013154">
    <property type="entry name" value="ADH-like_N"/>
</dbReference>
<dbReference type="OrthoDB" id="9787435at2"/>
<evidence type="ECO:0000256" key="1">
    <source>
        <dbReference type="ARBA" id="ARBA00022857"/>
    </source>
</evidence>
<keyword evidence="5" id="KW-1185">Reference proteome</keyword>
<evidence type="ECO:0000256" key="2">
    <source>
        <dbReference type="ARBA" id="ARBA00023002"/>
    </source>
</evidence>
<dbReference type="GO" id="GO:0008270">
    <property type="term" value="F:zinc ion binding"/>
    <property type="evidence" value="ECO:0007669"/>
    <property type="project" value="InterPro"/>
</dbReference>
<evidence type="ECO:0000259" key="3">
    <source>
        <dbReference type="SMART" id="SM00829"/>
    </source>
</evidence>
<dbReference type="GO" id="GO:0005829">
    <property type="term" value="C:cytosol"/>
    <property type="evidence" value="ECO:0007669"/>
    <property type="project" value="TreeGrafter"/>
</dbReference>
<dbReference type="InterPro" id="IPR011032">
    <property type="entry name" value="GroES-like_sf"/>
</dbReference>